<feature type="binding site" evidence="1">
    <location>
        <position position="436"/>
    </location>
    <ligand>
        <name>Fe cation</name>
        <dbReference type="ChEBI" id="CHEBI:24875"/>
    </ligand>
</feature>
<comment type="cofactor">
    <cofactor evidence="1">
        <name>Fe cation</name>
        <dbReference type="ChEBI" id="CHEBI:24875"/>
    </cofactor>
</comment>
<dbReference type="PANTHER" id="PTHR43600">
    <property type="entry name" value="COENZYME F420 HYDROGENASE, SUBUNIT ALPHA"/>
    <property type="match status" value="1"/>
</dbReference>
<sequence>MPSSRRITVPPLTRVEGEGRLLIRVSDGRVDETRLNIFEPPRFFEALLRGRAYTEAADITSRICGICPVAYQLSALAAIEQICGVGVDGQLAALRRLLYCGEWIESHALHVFLLHLPDFLGCDSGLELAREHPAVVRPGLELKKIGNTLMTLIGGRAVHPVNARVGGWYRAPTRGELDRLVGPLERARDIARDTARFVAGLDFPDDEVGAVFVALRQSGQYAIERGRIASSEGLDIAAADYDSHFVEEQVPWSTALHSTLAPLPPLPPHAPLAPHAMSAAGGSYLVGPLARFALNARWLAPAARETAAEVGLRPPERNPFRSIIVRCVEMVHAADEALRIIGDYTEPAFPAVPARPRAGIGHGVTEAPRGLLYHRYSTDRDGTILDAKIVAPTSQNQRPLEEDLRDVVERSLDLPEADLARRCERVIRNHDPCISCATHFLTLDIDRG</sequence>
<dbReference type="PATRIC" id="fig|1502723.3.peg.2578"/>
<reference evidence="3" key="1">
    <citation type="submission" date="2015-02" db="EMBL/GenBank/DDBJ databases">
        <title>Draft Genome of Frankia sp. CpI1-S.</title>
        <authorList>
            <person name="Oshone R.T."/>
            <person name="Ngom M."/>
            <person name="Ghodhbane-Gtari F."/>
            <person name="Gtari M."/>
            <person name="Morris K."/>
            <person name="Thomas K."/>
            <person name="Sen A."/>
            <person name="Tisa L.S."/>
        </authorList>
    </citation>
    <scope>NUCLEOTIDE SEQUENCE [LARGE SCALE GENOMIC DNA]</scope>
    <source>
        <strain evidence="3">CpI1-S</strain>
    </source>
</reference>
<dbReference type="EMBL" id="JYFN01000023">
    <property type="protein sequence ID" value="KJE22482.1"/>
    <property type="molecule type" value="Genomic_DNA"/>
</dbReference>
<feature type="binding site" evidence="1">
    <location>
        <position position="64"/>
    </location>
    <ligand>
        <name>Ni(2+)</name>
        <dbReference type="ChEBI" id="CHEBI:49786"/>
    </ligand>
</feature>
<evidence type="ECO:0000256" key="1">
    <source>
        <dbReference type="PIRSR" id="PIRSR601501-1"/>
    </source>
</evidence>
<feature type="binding site" evidence="1">
    <location>
        <position position="439"/>
    </location>
    <ligand>
        <name>Mg(2+)</name>
        <dbReference type="ChEBI" id="CHEBI:18420"/>
    </ligand>
</feature>
<dbReference type="RefSeq" id="WP_044885779.1">
    <property type="nucleotide sequence ID" value="NZ_JYFN01000023.1"/>
</dbReference>
<name>A0A0D8BGC4_9ACTN</name>
<dbReference type="PANTHER" id="PTHR43600:SF4">
    <property type="entry name" value="CYTOSOLIC NIFE-HYDROGENASE, ALPHA SUBUNIT"/>
    <property type="match status" value="1"/>
</dbReference>
<dbReference type="Proteomes" id="UP000032545">
    <property type="component" value="Unassembled WGS sequence"/>
</dbReference>
<organism evidence="2 3">
    <name type="scientific">Frankia torreyi</name>
    <dbReference type="NCBI Taxonomy" id="1856"/>
    <lineage>
        <taxon>Bacteria</taxon>
        <taxon>Bacillati</taxon>
        <taxon>Actinomycetota</taxon>
        <taxon>Actinomycetes</taxon>
        <taxon>Frankiales</taxon>
        <taxon>Frankiaceae</taxon>
        <taxon>Frankia</taxon>
    </lineage>
</organism>
<gene>
    <name evidence="2" type="ORF">FF36_03174</name>
</gene>
<feature type="binding site" evidence="1">
    <location>
        <position position="389"/>
    </location>
    <ligand>
        <name>Mg(2+)</name>
        <dbReference type="ChEBI" id="CHEBI:18420"/>
    </ligand>
</feature>
<feature type="binding site" evidence="1">
    <location>
        <position position="45"/>
    </location>
    <ligand>
        <name>Mg(2+)</name>
        <dbReference type="ChEBI" id="CHEBI:18420"/>
    </ligand>
</feature>
<protein>
    <submittedName>
        <fullName evidence="2">Coenzyme F420-reducing hydrogenase, alpha subunit</fullName>
    </submittedName>
</protein>
<keyword evidence="1" id="KW-0408">Iron</keyword>
<dbReference type="InterPro" id="IPR029014">
    <property type="entry name" value="NiFe-Hase_large"/>
</dbReference>
<keyword evidence="1" id="KW-0479">Metal-binding</keyword>
<reference evidence="2 3" key="2">
    <citation type="journal article" date="2016" name="Genome Announc.">
        <title>Permanent Draft Genome Sequences for Two Variants of Frankia sp. Strain CpI1, the First Frankia Strain Isolated from Root Nodules of Comptonia peregrina.</title>
        <authorList>
            <person name="Oshone R."/>
            <person name="Hurst S.G.IV."/>
            <person name="Abebe-Akele F."/>
            <person name="Simpson S."/>
            <person name="Morris K."/>
            <person name="Thomas W.K."/>
            <person name="Tisa L.S."/>
        </authorList>
    </citation>
    <scope>NUCLEOTIDE SEQUENCE [LARGE SCALE GENOMIC DNA]</scope>
    <source>
        <strain evidence="3">CpI1-S</strain>
    </source>
</reference>
<proteinExistence type="predicted"/>
<keyword evidence="1" id="KW-0533">Nickel</keyword>
<dbReference type="InterPro" id="IPR001501">
    <property type="entry name" value="Ni-dep_hyd_lsu"/>
</dbReference>
<dbReference type="Pfam" id="PF00374">
    <property type="entry name" value="NiFeSe_Hases"/>
    <property type="match status" value="2"/>
</dbReference>
<dbReference type="Gene3D" id="1.10.645.10">
    <property type="entry name" value="Cytochrome-c3 Hydrogenase, chain B"/>
    <property type="match status" value="1"/>
</dbReference>
<accession>A0A0D8BGC4</accession>
<comment type="cofactor">
    <cofactor evidence="1">
        <name>Ni(2+)</name>
        <dbReference type="ChEBI" id="CHEBI:49786"/>
    </cofactor>
</comment>
<dbReference type="SUPFAM" id="SSF56762">
    <property type="entry name" value="HydB/Nqo4-like"/>
    <property type="match status" value="1"/>
</dbReference>
<feature type="binding site" evidence="1">
    <location>
        <position position="67"/>
    </location>
    <ligand>
        <name>Fe cation</name>
        <dbReference type="ChEBI" id="CHEBI:24875"/>
    </ligand>
</feature>
<feature type="binding site" evidence="1">
    <location>
        <position position="67"/>
    </location>
    <ligand>
        <name>Ni(2+)</name>
        <dbReference type="ChEBI" id="CHEBI:49786"/>
    </ligand>
</feature>
<dbReference type="AlphaFoldDB" id="A0A0D8BGC4"/>
<feature type="binding site" evidence="1">
    <location>
        <position position="433"/>
    </location>
    <ligand>
        <name>Ni(2+)</name>
        <dbReference type="ChEBI" id="CHEBI:49786"/>
    </ligand>
</feature>
<comment type="caution">
    <text evidence="2">The sequence shown here is derived from an EMBL/GenBank/DDBJ whole genome shotgun (WGS) entry which is preliminary data.</text>
</comment>
<evidence type="ECO:0000313" key="3">
    <source>
        <dbReference type="Proteomes" id="UP000032545"/>
    </source>
</evidence>
<dbReference type="OrthoDB" id="9761717at2"/>
<dbReference type="GO" id="GO:0016151">
    <property type="term" value="F:nickel cation binding"/>
    <property type="evidence" value="ECO:0007669"/>
    <property type="project" value="InterPro"/>
</dbReference>
<keyword evidence="3" id="KW-1185">Reference proteome</keyword>
<evidence type="ECO:0000313" key="2">
    <source>
        <dbReference type="EMBL" id="KJE22482.1"/>
    </source>
</evidence>
<keyword evidence="1" id="KW-0460">Magnesium</keyword>